<organism evidence="11 12">
    <name type="scientific">Capnocytophaga cynodegmi</name>
    <dbReference type="NCBI Taxonomy" id="28189"/>
    <lineage>
        <taxon>Bacteria</taxon>
        <taxon>Pseudomonadati</taxon>
        <taxon>Bacteroidota</taxon>
        <taxon>Flavobacteriia</taxon>
        <taxon>Flavobacteriales</taxon>
        <taxon>Flavobacteriaceae</taxon>
        <taxon>Capnocytophaga</taxon>
    </lineage>
</organism>
<dbReference type="PIRSF" id="PIRSF000243">
    <property type="entry name" value="Cyt_c552"/>
    <property type="match status" value="1"/>
</dbReference>
<keyword evidence="12" id="KW-1185">Reference proteome</keyword>
<evidence type="ECO:0000313" key="11">
    <source>
        <dbReference type="EMBL" id="CEN36583.1"/>
    </source>
</evidence>
<dbReference type="STRING" id="28189.CCYN74_200043"/>
<gene>
    <name evidence="11" type="primary">nrfA</name>
    <name evidence="11" type="ORF">CCYN2B_320052</name>
</gene>
<dbReference type="InterPro" id="IPR036280">
    <property type="entry name" value="Multihaem_cyt_sf"/>
</dbReference>
<dbReference type="GO" id="GO:0030288">
    <property type="term" value="C:outer membrane-bounded periplasmic space"/>
    <property type="evidence" value="ECO:0007669"/>
    <property type="project" value="TreeGrafter"/>
</dbReference>
<dbReference type="InterPro" id="IPR003321">
    <property type="entry name" value="Cyt_c552"/>
</dbReference>
<evidence type="ECO:0000256" key="9">
    <source>
        <dbReference type="ARBA" id="ARBA00023004"/>
    </source>
</evidence>
<comment type="catalytic activity">
    <reaction evidence="10">
        <text>6 Fe(III)-[cytochrome c] + NH4(+) + 2 H2O = 6 Fe(II)-[cytochrome c] + nitrite + 8 H(+)</text>
        <dbReference type="Rhea" id="RHEA:13089"/>
        <dbReference type="Rhea" id="RHEA-COMP:10350"/>
        <dbReference type="Rhea" id="RHEA-COMP:14399"/>
        <dbReference type="ChEBI" id="CHEBI:15377"/>
        <dbReference type="ChEBI" id="CHEBI:15378"/>
        <dbReference type="ChEBI" id="CHEBI:16301"/>
        <dbReference type="ChEBI" id="CHEBI:28938"/>
        <dbReference type="ChEBI" id="CHEBI:29033"/>
        <dbReference type="ChEBI" id="CHEBI:29034"/>
        <dbReference type="EC" id="1.7.2.2"/>
    </reaction>
</comment>
<dbReference type="Pfam" id="PF02335">
    <property type="entry name" value="Cytochrom_C552"/>
    <property type="match status" value="1"/>
</dbReference>
<evidence type="ECO:0000256" key="8">
    <source>
        <dbReference type="ARBA" id="ARBA00023002"/>
    </source>
</evidence>
<dbReference type="EMBL" id="CDOD01000026">
    <property type="protein sequence ID" value="CEN36583.1"/>
    <property type="molecule type" value="Genomic_DNA"/>
</dbReference>
<dbReference type="eggNOG" id="COG3303">
    <property type="taxonomic scope" value="Bacteria"/>
</dbReference>
<dbReference type="SUPFAM" id="SSF48695">
    <property type="entry name" value="Multiheme cytochromes"/>
    <property type="match status" value="1"/>
</dbReference>
<dbReference type="Proteomes" id="UP000038055">
    <property type="component" value="Unassembled WGS sequence"/>
</dbReference>
<dbReference type="GO" id="GO:0019645">
    <property type="term" value="P:anaerobic electron transport chain"/>
    <property type="evidence" value="ECO:0007669"/>
    <property type="project" value="TreeGrafter"/>
</dbReference>
<accession>A0A0B7HG77</accession>
<keyword evidence="8 11" id="KW-0560">Oxidoreductase</keyword>
<evidence type="ECO:0000256" key="5">
    <source>
        <dbReference type="ARBA" id="ARBA00022723"/>
    </source>
</evidence>
<evidence type="ECO:0000256" key="10">
    <source>
        <dbReference type="ARBA" id="ARBA00049131"/>
    </source>
</evidence>
<evidence type="ECO:0000256" key="2">
    <source>
        <dbReference type="ARBA" id="ARBA00009288"/>
    </source>
</evidence>
<comment type="similarity">
    <text evidence="2">Belongs to the cytochrome c-552 family.</text>
</comment>
<keyword evidence="6" id="KW-0732">Signal</keyword>
<keyword evidence="5" id="KW-0479">Metal-binding</keyword>
<dbReference type="PANTHER" id="PTHR30633">
    <property type="entry name" value="CYTOCHROME C-552 RESPIRATORY NITRITE REDUCTASE"/>
    <property type="match status" value="1"/>
</dbReference>
<dbReference type="AlphaFoldDB" id="A0A0B7HG77"/>
<protein>
    <recommendedName>
        <fullName evidence="3">nitrite reductase (cytochrome; ammonia-forming)</fullName>
        <ecNumber evidence="3">1.7.2.2</ecNumber>
    </recommendedName>
</protein>
<dbReference type="GeneID" id="69580346"/>
<evidence type="ECO:0000313" key="12">
    <source>
        <dbReference type="Proteomes" id="UP000038055"/>
    </source>
</evidence>
<dbReference type="Gene3D" id="1.20.140.10">
    <property type="entry name" value="Butyryl-CoA Dehydrogenase, subunit A, domain 3"/>
    <property type="match status" value="1"/>
</dbReference>
<dbReference type="PANTHER" id="PTHR30633:SF0">
    <property type="entry name" value="CYTOCHROME C-552"/>
    <property type="match status" value="1"/>
</dbReference>
<evidence type="ECO:0000256" key="7">
    <source>
        <dbReference type="ARBA" id="ARBA00022837"/>
    </source>
</evidence>
<evidence type="ECO:0000256" key="1">
    <source>
        <dbReference type="ARBA" id="ARBA00004196"/>
    </source>
</evidence>
<evidence type="ECO:0000256" key="4">
    <source>
        <dbReference type="ARBA" id="ARBA00022617"/>
    </source>
</evidence>
<evidence type="ECO:0000256" key="3">
    <source>
        <dbReference type="ARBA" id="ARBA00011887"/>
    </source>
</evidence>
<keyword evidence="7" id="KW-0106">Calcium</keyword>
<keyword evidence="9" id="KW-0408">Iron</keyword>
<dbReference type="Gene3D" id="1.10.1130.10">
    <property type="entry name" value="Flavocytochrome C3, Chain A"/>
    <property type="match status" value="1"/>
</dbReference>
<evidence type="ECO:0000256" key="6">
    <source>
        <dbReference type="ARBA" id="ARBA00022729"/>
    </source>
</evidence>
<keyword evidence="4" id="KW-0349">Heme</keyword>
<dbReference type="EC" id="1.7.2.2" evidence="3"/>
<sequence length="488" mass="56092">MKKKNWLIVGILAVVTFLLGMLANSIMGRKAEAQIISRANTDIKDFEARNEIWGEYYQREYQSWLQTADTTFRAKYMSSDNDDLLAERPEMVILWAGYAFSKDYTAPRGHMHAVADVTHTLRTGSPTDSTHSPQPSTCWTCKSPDVPRMMNKIGIENYYKGHWDDLGSEIVNPIGCANCHDPKTMNLTITQPALVEAFNRQGKDITKATHQEMRSLVCAQCHVEYYFKKESNYLTFPWDHGKKVEDVEKFYDNVGWTDFVHKVSRTPILKAQHPDYEIFQLGIHAQRGVSCSDCHMPYKTEGGVKYTDHHISSPLRNVNASCQVCHRQPEEELIKNVYERQDYVFTLRNRLEKQLAKVHFQAKFLWDNGATEEQMKPILDLIRKSQWRWDFITASHGAAFHAPIESQKVLGDGMFYAMQAESDMNGLTDKLKITAKFEMPDISTKAKAQAIIGLDMEKEEANKKQFMKTIVPKWIKEAKEKGNLVTQK</sequence>
<name>A0A0B7HG77_9FLAO</name>
<dbReference type="GO" id="GO:0020037">
    <property type="term" value="F:heme binding"/>
    <property type="evidence" value="ECO:0007669"/>
    <property type="project" value="TreeGrafter"/>
</dbReference>
<dbReference type="RefSeq" id="WP_041992615.1">
    <property type="nucleotide sequence ID" value="NZ_BOQG01000005.1"/>
</dbReference>
<proteinExistence type="inferred from homology"/>
<reference evidence="12" key="1">
    <citation type="submission" date="2015-01" db="EMBL/GenBank/DDBJ databases">
        <authorList>
            <person name="MANFREDI Pablo"/>
        </authorList>
    </citation>
    <scope>NUCLEOTIDE SEQUENCE [LARGE SCALE GENOMIC DNA]</scope>
    <source>
        <strain evidence="12">Ccyn2B</strain>
    </source>
</reference>
<dbReference type="NCBIfam" id="NF008339">
    <property type="entry name" value="PRK11125.1"/>
    <property type="match status" value="1"/>
</dbReference>
<dbReference type="GO" id="GO:0042279">
    <property type="term" value="F:nitrite reductase (cytochrome, ammonia-forming) activity"/>
    <property type="evidence" value="ECO:0007669"/>
    <property type="project" value="UniProtKB-EC"/>
</dbReference>
<dbReference type="CDD" id="cd00548">
    <property type="entry name" value="NrfA-like"/>
    <property type="match status" value="1"/>
</dbReference>
<dbReference type="GO" id="GO:0046872">
    <property type="term" value="F:metal ion binding"/>
    <property type="evidence" value="ECO:0007669"/>
    <property type="project" value="UniProtKB-KW"/>
</dbReference>
<comment type="subcellular location">
    <subcellularLocation>
        <location evidence="1">Cell envelope</location>
    </subcellularLocation>
</comment>